<evidence type="ECO:0000313" key="1">
    <source>
        <dbReference type="EMBL" id="CAF2086728.1"/>
    </source>
</evidence>
<name>A0A816SD81_BRANA</name>
<dbReference type="AlphaFoldDB" id="A0A816SD81"/>
<proteinExistence type="predicted"/>
<dbReference type="EMBL" id="HG994360">
    <property type="protein sequence ID" value="CAF2086728.1"/>
    <property type="molecule type" value="Genomic_DNA"/>
</dbReference>
<sequence>MHRHHATRRSHLNICYYHQDLHRRPLRPARTLGFAATAPSHSSRPGSCPDGRV</sequence>
<protein>
    <submittedName>
        <fullName evidence="1">(rape) hypothetical protein</fullName>
    </submittedName>
</protein>
<organism evidence="1">
    <name type="scientific">Brassica napus</name>
    <name type="common">Rape</name>
    <dbReference type="NCBI Taxonomy" id="3708"/>
    <lineage>
        <taxon>Eukaryota</taxon>
        <taxon>Viridiplantae</taxon>
        <taxon>Streptophyta</taxon>
        <taxon>Embryophyta</taxon>
        <taxon>Tracheophyta</taxon>
        <taxon>Spermatophyta</taxon>
        <taxon>Magnoliopsida</taxon>
        <taxon>eudicotyledons</taxon>
        <taxon>Gunneridae</taxon>
        <taxon>Pentapetalae</taxon>
        <taxon>rosids</taxon>
        <taxon>malvids</taxon>
        <taxon>Brassicales</taxon>
        <taxon>Brassicaceae</taxon>
        <taxon>Brassiceae</taxon>
        <taxon>Brassica</taxon>
    </lineage>
</organism>
<accession>A0A816SD81</accession>
<reference evidence="1" key="1">
    <citation type="submission" date="2021-01" db="EMBL/GenBank/DDBJ databases">
        <authorList>
            <consortium name="Genoscope - CEA"/>
            <person name="William W."/>
        </authorList>
    </citation>
    <scope>NUCLEOTIDE SEQUENCE</scope>
</reference>
<dbReference type="Proteomes" id="UP001295469">
    <property type="component" value="Chromosome A06"/>
</dbReference>
<gene>
    <name evidence="1" type="ORF">DARMORV10_A06P25920.1</name>
</gene>